<accession>A0A4D9ER34</accession>
<dbReference type="Proteomes" id="UP000297703">
    <property type="component" value="Unassembled WGS sequence"/>
</dbReference>
<protein>
    <submittedName>
        <fullName evidence="1">E3 ubiquitin-protein ligase E3D</fullName>
    </submittedName>
</protein>
<dbReference type="InterPro" id="IPR027417">
    <property type="entry name" value="P-loop_NTPase"/>
</dbReference>
<comment type="caution">
    <text evidence="1">The sequence shown here is derived from an EMBL/GenBank/DDBJ whole genome shotgun (WGS) entry which is preliminary data.</text>
</comment>
<sequence>MNRGGTGKTIVALKIIEKIKNVFHCKSEDILYVCENQPLSEFVRKKNICQSVTFLNGKYCKPVKHLVIDEAQNFQSKDGDCTGWLSRSQKEMIICEPGVLWIFLDYLQTSHTFPGGLPHPSEQYPQEWLTKRVRNATRI</sequence>
<evidence type="ECO:0000313" key="1">
    <source>
        <dbReference type="EMBL" id="TFK12846.1"/>
    </source>
</evidence>
<reference evidence="1 2" key="2">
    <citation type="submission" date="2019-04" db="EMBL/GenBank/DDBJ databases">
        <title>The genome sequence of big-headed turtle.</title>
        <authorList>
            <person name="Gong S."/>
        </authorList>
    </citation>
    <scope>NUCLEOTIDE SEQUENCE [LARGE SCALE GENOMIC DNA]</scope>
    <source>
        <strain evidence="1">DO16091913</strain>
        <tissue evidence="1">Muscle</tissue>
    </source>
</reference>
<gene>
    <name evidence="1" type="ORF">DR999_PMT03674</name>
</gene>
<organism evidence="1 2">
    <name type="scientific">Platysternon megacephalum</name>
    <name type="common">big-headed turtle</name>
    <dbReference type="NCBI Taxonomy" id="55544"/>
    <lineage>
        <taxon>Eukaryota</taxon>
        <taxon>Metazoa</taxon>
        <taxon>Chordata</taxon>
        <taxon>Craniata</taxon>
        <taxon>Vertebrata</taxon>
        <taxon>Euteleostomi</taxon>
        <taxon>Archelosauria</taxon>
        <taxon>Testudinata</taxon>
        <taxon>Testudines</taxon>
        <taxon>Cryptodira</taxon>
        <taxon>Durocryptodira</taxon>
        <taxon>Testudinoidea</taxon>
        <taxon>Platysternidae</taxon>
        <taxon>Platysternon</taxon>
    </lineage>
</organism>
<proteinExistence type="predicted"/>
<dbReference type="SUPFAM" id="SSF52540">
    <property type="entry name" value="P-loop containing nucleoside triphosphate hydrolases"/>
    <property type="match status" value="1"/>
</dbReference>
<keyword evidence="2" id="KW-1185">Reference proteome</keyword>
<evidence type="ECO:0000313" key="2">
    <source>
        <dbReference type="Proteomes" id="UP000297703"/>
    </source>
</evidence>
<reference evidence="1 2" key="1">
    <citation type="submission" date="2019-04" db="EMBL/GenBank/DDBJ databases">
        <title>Draft genome of the big-headed turtle Platysternon megacephalum.</title>
        <authorList>
            <person name="Gong S."/>
        </authorList>
    </citation>
    <scope>NUCLEOTIDE SEQUENCE [LARGE SCALE GENOMIC DNA]</scope>
    <source>
        <strain evidence="1">DO16091913</strain>
        <tissue evidence="1">Muscle</tissue>
    </source>
</reference>
<dbReference type="EMBL" id="QXTE01000018">
    <property type="protein sequence ID" value="TFK12846.1"/>
    <property type="molecule type" value="Genomic_DNA"/>
</dbReference>
<dbReference type="AlphaFoldDB" id="A0A4D9ER34"/>
<dbReference type="STRING" id="55544.A0A4D9ER34"/>
<dbReference type="OrthoDB" id="6052143at2759"/>
<name>A0A4D9ER34_9SAUR</name>